<proteinExistence type="predicted"/>
<dbReference type="Proteomes" id="UP000730618">
    <property type="component" value="Unassembled WGS sequence"/>
</dbReference>
<gene>
    <name evidence="2" type="ORF">PAECIP111802_04951</name>
</gene>
<protein>
    <submittedName>
        <fullName evidence="2">Uncharacterized protein</fullName>
    </submittedName>
</protein>
<comment type="caution">
    <text evidence="2">The sequence shown here is derived from an EMBL/GenBank/DDBJ whole genome shotgun (WGS) entry which is preliminary data.</text>
</comment>
<dbReference type="EMBL" id="CAJVCE010000016">
    <property type="protein sequence ID" value="CAG7651391.1"/>
    <property type="molecule type" value="Genomic_DNA"/>
</dbReference>
<organism evidence="2 3">
    <name type="scientific">Paenibacillus allorhizosphaerae</name>
    <dbReference type="NCBI Taxonomy" id="2849866"/>
    <lineage>
        <taxon>Bacteria</taxon>
        <taxon>Bacillati</taxon>
        <taxon>Bacillota</taxon>
        <taxon>Bacilli</taxon>
        <taxon>Bacillales</taxon>
        <taxon>Paenibacillaceae</taxon>
        <taxon>Paenibacillus</taxon>
    </lineage>
</organism>
<keyword evidence="1" id="KW-0175">Coiled coil</keyword>
<feature type="coiled-coil region" evidence="1">
    <location>
        <begin position="87"/>
        <end position="311"/>
    </location>
</feature>
<evidence type="ECO:0000256" key="1">
    <source>
        <dbReference type="SAM" id="Coils"/>
    </source>
</evidence>
<evidence type="ECO:0000313" key="3">
    <source>
        <dbReference type="Proteomes" id="UP000730618"/>
    </source>
</evidence>
<reference evidence="2 3" key="1">
    <citation type="submission" date="2021-06" db="EMBL/GenBank/DDBJ databases">
        <authorList>
            <person name="Criscuolo A."/>
        </authorList>
    </citation>
    <scope>NUCLEOTIDE SEQUENCE [LARGE SCALE GENOMIC DNA]</scope>
    <source>
        <strain evidence="3">CIP 111802</strain>
    </source>
</reference>
<keyword evidence="3" id="KW-1185">Reference proteome</keyword>
<sequence>MAQKSFNHISDETQQVINDAIKASGLTDKEWIAAATEVWNLQAMKTEIPDFRKEIEEVEGLTNRIRNVLINLAQRTAFEKDDIRRYMEEALEAKRQEIENLHVYQAQLEKDVKAANEEVVREQKLRADAEKYAEQVKESANNSKALAESYKEKNEALTDLVTKYKAGHEEAESLRLQLGEANRSITALSKELQSERESLEVMAAAGNERVRQLEERHEEQKQRLAERQQTELDKKDVEREREVLRVRTELQEQSTAEIRSLYERIERLRGEHDQAVEYMRKDHEKRVEALQAQMATMKAEYERRIAELKNSPNEGK</sequence>
<name>A0ABM8VNJ1_9BACL</name>
<accession>A0ABM8VNJ1</accession>
<evidence type="ECO:0000313" key="2">
    <source>
        <dbReference type="EMBL" id="CAG7651391.1"/>
    </source>
</evidence>
<dbReference type="RefSeq" id="WP_218101207.1">
    <property type="nucleotide sequence ID" value="NZ_CAJVCE010000016.1"/>
</dbReference>